<comment type="caution">
    <text evidence="2">The sequence shown here is derived from an EMBL/GenBank/DDBJ whole genome shotgun (WGS) entry which is preliminary data.</text>
</comment>
<accession>A0A3L9M189</accession>
<dbReference type="EMBL" id="RDOJ01000025">
    <property type="protein sequence ID" value="RLZ06531.1"/>
    <property type="molecule type" value="Genomic_DNA"/>
</dbReference>
<reference evidence="2 3" key="1">
    <citation type="submission" date="2018-10" db="EMBL/GenBank/DDBJ databases">
        <authorList>
            <person name="Chen X."/>
        </authorList>
    </citation>
    <scope>NUCLEOTIDE SEQUENCE [LARGE SCALE GENOMIC DNA]</scope>
    <source>
        <strain evidence="2 3">YIM 102668</strain>
    </source>
</reference>
<name>A0A3L9M189_9FLAO</name>
<feature type="transmembrane region" description="Helical" evidence="1">
    <location>
        <begin position="106"/>
        <end position="126"/>
    </location>
</feature>
<feature type="transmembrane region" description="Helical" evidence="1">
    <location>
        <begin position="70"/>
        <end position="94"/>
    </location>
</feature>
<keyword evidence="1" id="KW-0812">Transmembrane</keyword>
<dbReference type="Proteomes" id="UP000275348">
    <property type="component" value="Unassembled WGS sequence"/>
</dbReference>
<organism evidence="2 3">
    <name type="scientific">Faecalibacter macacae</name>
    <dbReference type="NCBI Taxonomy" id="1859289"/>
    <lineage>
        <taxon>Bacteria</taxon>
        <taxon>Pseudomonadati</taxon>
        <taxon>Bacteroidota</taxon>
        <taxon>Flavobacteriia</taxon>
        <taxon>Flavobacteriales</taxon>
        <taxon>Weeksellaceae</taxon>
        <taxon>Faecalibacter</taxon>
    </lineage>
</organism>
<evidence type="ECO:0000313" key="3">
    <source>
        <dbReference type="Proteomes" id="UP000275348"/>
    </source>
</evidence>
<evidence type="ECO:0000256" key="1">
    <source>
        <dbReference type="SAM" id="Phobius"/>
    </source>
</evidence>
<keyword evidence="3" id="KW-1185">Reference proteome</keyword>
<evidence type="ECO:0008006" key="4">
    <source>
        <dbReference type="Google" id="ProtNLM"/>
    </source>
</evidence>
<feature type="transmembrane region" description="Helical" evidence="1">
    <location>
        <begin position="37"/>
        <end position="58"/>
    </location>
</feature>
<keyword evidence="1" id="KW-0472">Membrane</keyword>
<keyword evidence="1" id="KW-1133">Transmembrane helix</keyword>
<protein>
    <recommendedName>
        <fullName evidence="4">Acyltransferase</fullName>
    </recommendedName>
</protein>
<proteinExistence type="predicted"/>
<sequence length="130" mass="15625">MFFKPFISSSLKSFWKFWNPTWGYFLLFYCYKPIKTIFPAWVALIATFIVSGLAHDIIYIIPMMIKEIKFVFPFITVWFFIISIGILLSEYLQINFRKTNLKFRPIFHLSYLIITFILTRFIDLLIAKLI</sequence>
<gene>
    <name evidence="2" type="ORF">EAH69_13045</name>
</gene>
<evidence type="ECO:0000313" key="2">
    <source>
        <dbReference type="EMBL" id="RLZ06531.1"/>
    </source>
</evidence>
<dbReference type="AlphaFoldDB" id="A0A3L9M189"/>